<evidence type="ECO:0000313" key="3">
    <source>
        <dbReference type="Proteomes" id="UP001164929"/>
    </source>
</evidence>
<feature type="region of interest" description="Disordered" evidence="1">
    <location>
        <begin position="1"/>
        <end position="23"/>
    </location>
</feature>
<evidence type="ECO:0000256" key="1">
    <source>
        <dbReference type="SAM" id="MobiDB-lite"/>
    </source>
</evidence>
<feature type="compositionally biased region" description="Basic and acidic residues" evidence="1">
    <location>
        <begin position="14"/>
        <end position="23"/>
    </location>
</feature>
<accession>A0AAD6PVB0</accession>
<organism evidence="2 3">
    <name type="scientific">Populus alba x Populus x berolinensis</name>
    <dbReference type="NCBI Taxonomy" id="444605"/>
    <lineage>
        <taxon>Eukaryota</taxon>
        <taxon>Viridiplantae</taxon>
        <taxon>Streptophyta</taxon>
        <taxon>Embryophyta</taxon>
        <taxon>Tracheophyta</taxon>
        <taxon>Spermatophyta</taxon>
        <taxon>Magnoliopsida</taxon>
        <taxon>eudicotyledons</taxon>
        <taxon>Gunneridae</taxon>
        <taxon>Pentapetalae</taxon>
        <taxon>rosids</taxon>
        <taxon>fabids</taxon>
        <taxon>Malpighiales</taxon>
        <taxon>Salicaceae</taxon>
        <taxon>Saliceae</taxon>
        <taxon>Populus</taxon>
    </lineage>
</organism>
<name>A0AAD6PVB0_9ROSI</name>
<feature type="region of interest" description="Disordered" evidence="1">
    <location>
        <begin position="89"/>
        <end position="108"/>
    </location>
</feature>
<sequence>MVLQMNFVDLSPDGPRRQEDRKSSHQIFFGGNSFTAGFLPCSSHRTSVQPPVSLSGPAGMSSFSKSRLGSIGNGYNIWNHTLVHQDASEQEAATAGKKKKKKKKKLPLLQKVDDTHALVGQEQGKIYK</sequence>
<comment type="caution">
    <text evidence="2">The sequence shown here is derived from an EMBL/GenBank/DDBJ whole genome shotgun (WGS) entry which is preliminary data.</text>
</comment>
<proteinExistence type="predicted"/>
<evidence type="ECO:0000313" key="2">
    <source>
        <dbReference type="EMBL" id="KAJ6968964.1"/>
    </source>
</evidence>
<protein>
    <submittedName>
        <fullName evidence="2">Uncharacterized protein</fullName>
    </submittedName>
</protein>
<dbReference type="AlphaFoldDB" id="A0AAD6PVB0"/>
<gene>
    <name evidence="2" type="ORF">NC653_036820</name>
</gene>
<dbReference type="EMBL" id="JAQIZT010000016">
    <property type="protein sequence ID" value="KAJ6968964.1"/>
    <property type="molecule type" value="Genomic_DNA"/>
</dbReference>
<reference evidence="2 3" key="1">
    <citation type="journal article" date="2023" name="Mol. Ecol. Resour.">
        <title>Chromosome-level genome assembly of a triploid poplar Populus alba 'Berolinensis'.</title>
        <authorList>
            <person name="Chen S."/>
            <person name="Yu Y."/>
            <person name="Wang X."/>
            <person name="Wang S."/>
            <person name="Zhang T."/>
            <person name="Zhou Y."/>
            <person name="He R."/>
            <person name="Meng N."/>
            <person name="Wang Y."/>
            <person name="Liu W."/>
            <person name="Liu Z."/>
            <person name="Liu J."/>
            <person name="Guo Q."/>
            <person name="Huang H."/>
            <person name="Sederoff R.R."/>
            <person name="Wang G."/>
            <person name="Qu G."/>
            <person name="Chen S."/>
        </authorList>
    </citation>
    <scope>NUCLEOTIDE SEQUENCE [LARGE SCALE GENOMIC DNA]</scope>
    <source>
        <strain evidence="2">SC-2020</strain>
    </source>
</reference>
<dbReference type="Proteomes" id="UP001164929">
    <property type="component" value="Chromosome 16"/>
</dbReference>
<feature type="compositionally biased region" description="Basic residues" evidence="1">
    <location>
        <begin position="96"/>
        <end position="106"/>
    </location>
</feature>
<keyword evidence="3" id="KW-1185">Reference proteome</keyword>